<dbReference type="Proteomes" id="UP001172673">
    <property type="component" value="Unassembled WGS sequence"/>
</dbReference>
<keyword evidence="3" id="KW-0804">Transcription</keyword>
<evidence type="ECO:0000256" key="1">
    <source>
        <dbReference type="ARBA" id="ARBA00023015"/>
    </source>
</evidence>
<feature type="compositionally biased region" description="Low complexity" evidence="5">
    <location>
        <begin position="1"/>
        <end position="11"/>
    </location>
</feature>
<evidence type="ECO:0000313" key="7">
    <source>
        <dbReference type="EMBL" id="KAJ9611471.1"/>
    </source>
</evidence>
<dbReference type="PROSITE" id="PS00463">
    <property type="entry name" value="ZN2_CY6_FUNGAL_1"/>
    <property type="match status" value="1"/>
</dbReference>
<dbReference type="GO" id="GO:0003677">
    <property type="term" value="F:DNA binding"/>
    <property type="evidence" value="ECO:0007669"/>
    <property type="project" value="UniProtKB-KW"/>
</dbReference>
<keyword evidence="1" id="KW-0805">Transcription regulation</keyword>
<keyword evidence="8" id="KW-1185">Reference proteome</keyword>
<evidence type="ECO:0000256" key="5">
    <source>
        <dbReference type="SAM" id="MobiDB-lite"/>
    </source>
</evidence>
<dbReference type="Pfam" id="PF00172">
    <property type="entry name" value="Zn_clus"/>
    <property type="match status" value="1"/>
</dbReference>
<dbReference type="InterPro" id="IPR001138">
    <property type="entry name" value="Zn2Cys6_DnaBD"/>
</dbReference>
<dbReference type="GO" id="GO:0008270">
    <property type="term" value="F:zinc ion binding"/>
    <property type="evidence" value="ECO:0007669"/>
    <property type="project" value="InterPro"/>
</dbReference>
<dbReference type="EMBL" id="JAPDRK010000006">
    <property type="protein sequence ID" value="KAJ9611471.1"/>
    <property type="molecule type" value="Genomic_DNA"/>
</dbReference>
<dbReference type="InterPro" id="IPR036864">
    <property type="entry name" value="Zn2-C6_fun-type_DNA-bd_sf"/>
</dbReference>
<comment type="caution">
    <text evidence="7">The sequence shown here is derived from an EMBL/GenBank/DDBJ whole genome shotgun (WGS) entry which is preliminary data.</text>
</comment>
<accession>A0AA38XDI0</accession>
<name>A0AA38XDI0_9EURO</name>
<gene>
    <name evidence="7" type="ORF">H2200_004655</name>
</gene>
<keyword evidence="4" id="KW-0539">Nucleus</keyword>
<evidence type="ECO:0000256" key="3">
    <source>
        <dbReference type="ARBA" id="ARBA00023163"/>
    </source>
</evidence>
<evidence type="ECO:0000259" key="6">
    <source>
        <dbReference type="PROSITE" id="PS50048"/>
    </source>
</evidence>
<sequence>MTAKTKAAPAPTKEESTVRKRKAHKKSRLGCRNCKLRRVKCSEARPYCTQCLEFGVLCNYDSRIPDLQPLAAASNVVRLDTVIDKSPLLTTEPVLDMVNNAMQKDNFSSKWKPGLLRFDNADLARLDRFQKRTVLTIGVRRVARIFQSRVIQIACTHQFLMHLIQAVTASHDRYVCGVATSRPSRTETYHLSQALATFQTILSRPIHPEDRDALMLAASLFGVISFFNLEATSIEEVWPLADSDMSWLTLSDGKRAVWRVVGRPTPGSLWQEVASLYEKDGLKPVVTPDHTPSVFDHLCSDDSSSPSAAANPYYKTARALVALLDLECDDSTWVQFLEFLCFVDPPFKMLLESRDPWALLILCYWYMKVCKGSWWVSSRGILQGQAICLYLERHHSKDHHIQMALSRPRLEFEAAQMDGWGGISSAVSSPQSVDSLQWT</sequence>
<dbReference type="InterPro" id="IPR052400">
    <property type="entry name" value="Zn2-C6_fungal_TF"/>
</dbReference>
<dbReference type="PANTHER" id="PTHR47657">
    <property type="entry name" value="STEROL REGULATORY ELEMENT-BINDING PROTEIN ECM22"/>
    <property type="match status" value="1"/>
</dbReference>
<protein>
    <recommendedName>
        <fullName evidence="6">Zn(2)-C6 fungal-type domain-containing protein</fullName>
    </recommendedName>
</protein>
<dbReference type="SUPFAM" id="SSF57701">
    <property type="entry name" value="Zn2/Cys6 DNA-binding domain"/>
    <property type="match status" value="1"/>
</dbReference>
<dbReference type="CDD" id="cd00067">
    <property type="entry name" value="GAL4"/>
    <property type="match status" value="1"/>
</dbReference>
<organism evidence="7 8">
    <name type="scientific">Cladophialophora chaetospira</name>
    <dbReference type="NCBI Taxonomy" id="386627"/>
    <lineage>
        <taxon>Eukaryota</taxon>
        <taxon>Fungi</taxon>
        <taxon>Dikarya</taxon>
        <taxon>Ascomycota</taxon>
        <taxon>Pezizomycotina</taxon>
        <taxon>Eurotiomycetes</taxon>
        <taxon>Chaetothyriomycetidae</taxon>
        <taxon>Chaetothyriales</taxon>
        <taxon>Herpotrichiellaceae</taxon>
        <taxon>Cladophialophora</taxon>
    </lineage>
</organism>
<evidence type="ECO:0000256" key="4">
    <source>
        <dbReference type="ARBA" id="ARBA00023242"/>
    </source>
</evidence>
<reference evidence="7" key="1">
    <citation type="submission" date="2022-10" db="EMBL/GenBank/DDBJ databases">
        <title>Culturing micro-colonial fungi from biological soil crusts in the Mojave desert and describing Neophaeococcomyces mojavensis, and introducing the new genera and species Taxawa tesnikishii.</title>
        <authorList>
            <person name="Kurbessoian T."/>
            <person name="Stajich J.E."/>
        </authorList>
    </citation>
    <scope>NUCLEOTIDE SEQUENCE</scope>
    <source>
        <strain evidence="7">TK_41</strain>
    </source>
</reference>
<evidence type="ECO:0000313" key="8">
    <source>
        <dbReference type="Proteomes" id="UP001172673"/>
    </source>
</evidence>
<feature type="domain" description="Zn(2)-C6 fungal-type" evidence="6">
    <location>
        <begin position="30"/>
        <end position="60"/>
    </location>
</feature>
<dbReference type="PANTHER" id="PTHR47657:SF11">
    <property type="entry name" value="FINGER DOMAIN PROTEIN, PUTATIVE (AFU_ORTHOLOGUE AFUA_1G01650)-RELATED"/>
    <property type="match status" value="1"/>
</dbReference>
<dbReference type="Gene3D" id="4.10.240.10">
    <property type="entry name" value="Zn(2)-C6 fungal-type DNA-binding domain"/>
    <property type="match status" value="1"/>
</dbReference>
<feature type="region of interest" description="Disordered" evidence="5">
    <location>
        <begin position="1"/>
        <end position="22"/>
    </location>
</feature>
<evidence type="ECO:0000256" key="2">
    <source>
        <dbReference type="ARBA" id="ARBA00023125"/>
    </source>
</evidence>
<dbReference type="GO" id="GO:0000981">
    <property type="term" value="F:DNA-binding transcription factor activity, RNA polymerase II-specific"/>
    <property type="evidence" value="ECO:0007669"/>
    <property type="project" value="InterPro"/>
</dbReference>
<dbReference type="SMART" id="SM00066">
    <property type="entry name" value="GAL4"/>
    <property type="match status" value="1"/>
</dbReference>
<proteinExistence type="predicted"/>
<dbReference type="AlphaFoldDB" id="A0AA38XDI0"/>
<keyword evidence="2" id="KW-0238">DNA-binding</keyword>
<dbReference type="PROSITE" id="PS50048">
    <property type="entry name" value="ZN2_CY6_FUNGAL_2"/>
    <property type="match status" value="1"/>
</dbReference>